<comment type="caution">
    <text evidence="1">The sequence shown here is derived from an EMBL/GenBank/DDBJ whole genome shotgun (WGS) entry which is preliminary data.</text>
</comment>
<evidence type="ECO:0000313" key="1">
    <source>
        <dbReference type="EMBL" id="GEP82535.1"/>
    </source>
</evidence>
<gene>
    <name evidence="1" type="ORF">SKL01_17130</name>
</gene>
<evidence type="ECO:0008006" key="3">
    <source>
        <dbReference type="Google" id="ProtNLM"/>
    </source>
</evidence>
<proteinExistence type="predicted"/>
<reference evidence="1 2" key="1">
    <citation type="submission" date="2019-07" db="EMBL/GenBank/DDBJ databases">
        <title>Whole genome shotgun sequence of Staphylococcus kloosii NBRC 109624.</title>
        <authorList>
            <person name="Hosoyama A."/>
            <person name="Uohara A."/>
            <person name="Ohji S."/>
            <person name="Ichikawa N."/>
        </authorList>
    </citation>
    <scope>NUCLEOTIDE SEQUENCE [LARGE SCALE GENOMIC DNA]</scope>
    <source>
        <strain evidence="1 2">NBRC 109624</strain>
    </source>
</reference>
<dbReference type="GeneID" id="69904969"/>
<keyword evidence="2" id="KW-1185">Reference proteome</keyword>
<dbReference type="EMBL" id="BKAQ01000014">
    <property type="protein sequence ID" value="GEP82535.1"/>
    <property type="molecule type" value="Genomic_DNA"/>
</dbReference>
<dbReference type="Proteomes" id="UP000321040">
    <property type="component" value="Unassembled WGS sequence"/>
</dbReference>
<protein>
    <recommendedName>
        <fullName evidence="3">HTH merR-type domain-containing protein</fullName>
    </recommendedName>
</protein>
<accession>A0ABQ0XMD1</accession>
<dbReference type="RefSeq" id="WP_103295487.1">
    <property type="nucleotide sequence ID" value="NZ_BKAQ01000014.1"/>
</dbReference>
<evidence type="ECO:0000313" key="2">
    <source>
        <dbReference type="Proteomes" id="UP000321040"/>
    </source>
</evidence>
<name>A0ABQ0XMD1_9STAP</name>
<sequence>MIFKGEEISLKGLARRTGISYGTLEYRYNHLGLRDDDLLNGVPYKKNAALTYNGETHTVSEELKKTLYKKGLSVKLVQKRLDADWDYDLAINLSKAYVTVDNTICLQIKVNKHFYHFPYDELLDLYEDEITVRGLINSLRNGNDIYDIVPTGTVVYINGVKQTGEPDVFDEMEDEYIEKKVQAYKAERQREKKAHLYKVPQKHNESKYAKYLWESYTFKCKEVAR</sequence>
<organism evidence="1 2">
    <name type="scientific">Staphylococcus kloosii</name>
    <dbReference type="NCBI Taxonomy" id="29384"/>
    <lineage>
        <taxon>Bacteria</taxon>
        <taxon>Bacillati</taxon>
        <taxon>Bacillota</taxon>
        <taxon>Bacilli</taxon>
        <taxon>Bacillales</taxon>
        <taxon>Staphylococcaceae</taxon>
        <taxon>Staphylococcus</taxon>
    </lineage>
</organism>